<dbReference type="KEGG" id="dwd:DSCW_00360"/>
<feature type="domain" description="ISXO2-like transposase" evidence="1">
    <location>
        <begin position="2"/>
        <end position="102"/>
    </location>
</feature>
<dbReference type="SMART" id="SM01126">
    <property type="entry name" value="DDE_Tnp_IS1595"/>
    <property type="match status" value="1"/>
</dbReference>
<organism evidence="2 3">
    <name type="scientific">Desulfosarcina widdelii</name>
    <dbReference type="NCBI Taxonomy" id="947919"/>
    <lineage>
        <taxon>Bacteria</taxon>
        <taxon>Pseudomonadati</taxon>
        <taxon>Thermodesulfobacteriota</taxon>
        <taxon>Desulfobacteria</taxon>
        <taxon>Desulfobacterales</taxon>
        <taxon>Desulfosarcinaceae</taxon>
        <taxon>Desulfosarcina</taxon>
    </lineage>
</organism>
<dbReference type="NCBIfam" id="NF033547">
    <property type="entry name" value="transpos_IS1595"/>
    <property type="match status" value="1"/>
</dbReference>
<sequence>MGRIRLHVALDCSAYSLETFILDNIEPGATIATDAWQAYNIIDKERYGRDATNQSQSGNRDSLYGVHLVTTLIKRLIRGTFHGRFEPKYLQNYLDEYVFRFNRRKSANIGKKFMRIVQQVIRSRQITWRTIQWDMDPISESFIVT</sequence>
<reference evidence="2 3" key="1">
    <citation type="submission" date="2019-11" db="EMBL/GenBank/DDBJ databases">
        <title>Comparative genomics of hydrocarbon-degrading Desulfosarcina strains.</title>
        <authorList>
            <person name="Watanabe M."/>
            <person name="Kojima H."/>
            <person name="Fukui M."/>
        </authorList>
    </citation>
    <scope>NUCLEOTIDE SEQUENCE [LARGE SCALE GENOMIC DNA]</scope>
    <source>
        <strain evidence="2 3">PP31</strain>
    </source>
</reference>
<dbReference type="InterPro" id="IPR024445">
    <property type="entry name" value="Tnp_ISXO2-like"/>
</dbReference>
<dbReference type="Proteomes" id="UP000427769">
    <property type="component" value="Chromosome"/>
</dbReference>
<dbReference type="OrthoDB" id="5417360at2"/>
<accession>A0A5K7YX49</accession>
<dbReference type="EMBL" id="AP021875">
    <property type="protein sequence ID" value="BBO72619.1"/>
    <property type="molecule type" value="Genomic_DNA"/>
</dbReference>
<evidence type="ECO:0000313" key="2">
    <source>
        <dbReference type="EMBL" id="BBO72619.1"/>
    </source>
</evidence>
<name>A0A5K7YX49_9BACT</name>
<proteinExistence type="predicted"/>
<dbReference type="Pfam" id="PF12762">
    <property type="entry name" value="DDE_Tnp_IS1595"/>
    <property type="match status" value="1"/>
</dbReference>
<gene>
    <name evidence="2" type="ORF">DSCW_00360</name>
</gene>
<dbReference type="AlphaFoldDB" id="A0A5K7YX49"/>
<keyword evidence="3" id="KW-1185">Reference proteome</keyword>
<evidence type="ECO:0000313" key="3">
    <source>
        <dbReference type="Proteomes" id="UP000427769"/>
    </source>
</evidence>
<protein>
    <recommendedName>
        <fullName evidence="1">ISXO2-like transposase domain-containing protein</fullName>
    </recommendedName>
</protein>
<evidence type="ECO:0000259" key="1">
    <source>
        <dbReference type="SMART" id="SM01126"/>
    </source>
</evidence>